<feature type="region of interest" description="Disordered" evidence="1">
    <location>
        <begin position="303"/>
        <end position="352"/>
    </location>
</feature>
<dbReference type="OrthoDB" id="5350396at2759"/>
<feature type="compositionally biased region" description="Polar residues" evidence="1">
    <location>
        <begin position="25"/>
        <end position="37"/>
    </location>
</feature>
<dbReference type="STRING" id="1081102.A0A167URC4"/>
<feature type="region of interest" description="Disordered" evidence="1">
    <location>
        <begin position="888"/>
        <end position="914"/>
    </location>
</feature>
<feature type="compositionally biased region" description="Low complexity" evidence="1">
    <location>
        <begin position="50"/>
        <end position="93"/>
    </location>
</feature>
<feature type="region of interest" description="Disordered" evidence="1">
    <location>
        <begin position="491"/>
        <end position="521"/>
    </location>
</feature>
<comment type="caution">
    <text evidence="2">The sequence shown here is derived from an EMBL/GenBank/DDBJ whole genome shotgun (WGS) entry which is preliminary data.</text>
</comment>
<feature type="region of interest" description="Disordered" evidence="1">
    <location>
        <begin position="369"/>
        <end position="405"/>
    </location>
</feature>
<accession>A0A167URC4</accession>
<feature type="compositionally biased region" description="Basic residues" evidence="1">
    <location>
        <begin position="271"/>
        <end position="280"/>
    </location>
</feature>
<reference evidence="2 3" key="1">
    <citation type="journal article" date="2016" name="Genome Biol. Evol.">
        <title>Divergent and convergent evolution of fungal pathogenicity.</title>
        <authorList>
            <person name="Shang Y."/>
            <person name="Xiao G."/>
            <person name="Zheng P."/>
            <person name="Cen K."/>
            <person name="Zhan S."/>
            <person name="Wang C."/>
        </authorList>
    </citation>
    <scope>NUCLEOTIDE SEQUENCE [LARGE SCALE GENOMIC DNA]</scope>
    <source>
        <strain evidence="2 3">RCEF 264</strain>
    </source>
</reference>
<evidence type="ECO:0000313" key="2">
    <source>
        <dbReference type="EMBL" id="OAA61826.1"/>
    </source>
</evidence>
<evidence type="ECO:0000256" key="1">
    <source>
        <dbReference type="SAM" id="MobiDB-lite"/>
    </source>
</evidence>
<organism evidence="2 3">
    <name type="scientific">Niveomyces insectorum RCEF 264</name>
    <dbReference type="NCBI Taxonomy" id="1081102"/>
    <lineage>
        <taxon>Eukaryota</taxon>
        <taxon>Fungi</taxon>
        <taxon>Dikarya</taxon>
        <taxon>Ascomycota</taxon>
        <taxon>Pezizomycotina</taxon>
        <taxon>Sordariomycetes</taxon>
        <taxon>Hypocreomycetidae</taxon>
        <taxon>Hypocreales</taxon>
        <taxon>Cordycipitaceae</taxon>
        <taxon>Niveomyces</taxon>
    </lineage>
</organism>
<feature type="compositionally biased region" description="Low complexity" evidence="1">
    <location>
        <begin position="230"/>
        <end position="244"/>
    </location>
</feature>
<feature type="compositionally biased region" description="Pro residues" evidence="1">
    <location>
        <begin position="510"/>
        <end position="521"/>
    </location>
</feature>
<feature type="compositionally biased region" description="Basic and acidic residues" evidence="1">
    <location>
        <begin position="389"/>
        <end position="400"/>
    </location>
</feature>
<dbReference type="AlphaFoldDB" id="A0A167URC4"/>
<protein>
    <submittedName>
        <fullName evidence="2">Uncharacterized protein</fullName>
    </submittedName>
</protein>
<feature type="compositionally biased region" description="Acidic residues" evidence="1">
    <location>
        <begin position="903"/>
        <end position="912"/>
    </location>
</feature>
<feature type="compositionally biased region" description="Low complexity" evidence="1">
    <location>
        <begin position="134"/>
        <end position="144"/>
    </location>
</feature>
<feature type="compositionally biased region" description="Acidic residues" evidence="1">
    <location>
        <begin position="158"/>
        <end position="174"/>
    </location>
</feature>
<feature type="region of interest" description="Disordered" evidence="1">
    <location>
        <begin position="226"/>
        <end position="290"/>
    </location>
</feature>
<gene>
    <name evidence="2" type="ORF">SPI_04685</name>
</gene>
<sequence length="947" mass="100965">MSKSGSIVNYWKPTPASPSAPTPTDTQKPSTASHQPPCNQPPAPAPPHSSSPSFLFSRAAAPAAASSSSRPNLRPPASAREAIVISSSSSGSSTPCRNVKTSPESPVRSPDFPGSLGSTDSFPASPFHTNKAWPVSSSPPASSPKQRIRSHGGVIRDSDDDSDDDISDGLDGDSEGNGCSYGRANRSAASLEEAVRLSQPLRTTSSATTTYTSCYFTVAPGFAAMGKQRAPTSPLPTSSAPSSPHANGTATPPPLSKRRANTLLVSPLPLRRAKHARVSKHPNPPPPLRHKFDMEALLRHAEQDDATDAAARRASAAFASGRGDDRGSSSRGRQTAIPPSHGGSAKPTDGKHAAAAPFDVAAHMPLLGGLLDDDDNDNDNIGRSSGRGSTKDDTQTRGGDRQTAGLASFNKERLIKAFDRTELAAVSEQWYFFKEYFVPSPRKRRLPFPEHAVAAATAGGDNRWTFLQDTSMRQDYFSMGIVRRALSAVPHDRLQSPPPPSSSDSSPQPSSQPPSPPPPPTDLGLPEELFLWILNETCVEPLPSLRAEYAAILRCCPGDQVRRLVDTECLLRLFQTLGPRWESIDLSARLALVPAIQSPYPGRDWSPLRALLRLLACLANMLPRATVACAAKLLIRLGIDKVVEDTPDVLQDYQDAVRALVLCVPAAEWVDFCYDVALCLHTSVQKPALRWQVLACLPFDAPACHDLRRRLAAVCLLDDPTHARQDPRCAFCVTTAEAAAATEVTATATATGAEAAATMTKAPGPLARLAAARADLAVAAGTNYADLAALVNFLDVYVDDAGRSRVTVASTSKASASASASKTSIPSSKQFDADVDALALRLKTLGQSIVATGGGHVSRLDSKTAFERVQIRLTHTVRTKRPTKASIFDRLGRGGGANREGADGDYDDDDDEALRPKQRDIRSFFKQQMAKRAGAQQQAHETRQDAT</sequence>
<name>A0A167URC4_9HYPO</name>
<keyword evidence="3" id="KW-1185">Reference proteome</keyword>
<feature type="region of interest" description="Disordered" evidence="1">
    <location>
        <begin position="927"/>
        <end position="947"/>
    </location>
</feature>
<feature type="compositionally biased region" description="Polar residues" evidence="1">
    <location>
        <begin position="94"/>
        <end position="104"/>
    </location>
</feature>
<evidence type="ECO:0000313" key="3">
    <source>
        <dbReference type="Proteomes" id="UP000076874"/>
    </source>
</evidence>
<feature type="region of interest" description="Disordered" evidence="1">
    <location>
        <begin position="1"/>
        <end position="205"/>
    </location>
</feature>
<dbReference type="Proteomes" id="UP000076874">
    <property type="component" value="Unassembled WGS sequence"/>
</dbReference>
<feature type="compositionally biased region" description="Pro residues" evidence="1">
    <location>
        <begin position="38"/>
        <end position="49"/>
    </location>
</feature>
<dbReference type="EMBL" id="AZHD01000007">
    <property type="protein sequence ID" value="OAA61826.1"/>
    <property type="molecule type" value="Genomic_DNA"/>
</dbReference>
<proteinExistence type="predicted"/>
<feature type="compositionally biased region" description="Low complexity" evidence="1">
    <location>
        <begin position="308"/>
        <end position="321"/>
    </location>
</feature>